<name>A0A5N5WLM4_9EURO</name>
<dbReference type="SUPFAM" id="SSF81901">
    <property type="entry name" value="HCP-like"/>
    <property type="match status" value="1"/>
</dbReference>
<reference evidence="2 3" key="1">
    <citation type="submission" date="2019-04" db="EMBL/GenBank/DDBJ databases">
        <title>Friends and foes A comparative genomics study of 23 Aspergillus species from section Flavi.</title>
        <authorList>
            <consortium name="DOE Joint Genome Institute"/>
            <person name="Kjaerbolling I."/>
            <person name="Vesth T."/>
            <person name="Frisvad J.C."/>
            <person name="Nybo J.L."/>
            <person name="Theobald S."/>
            <person name="Kildgaard S."/>
            <person name="Isbrandt T."/>
            <person name="Kuo A."/>
            <person name="Sato A."/>
            <person name="Lyhne E.K."/>
            <person name="Kogle M.E."/>
            <person name="Wiebenga A."/>
            <person name="Kun R.S."/>
            <person name="Lubbers R.J."/>
            <person name="Makela M.R."/>
            <person name="Barry K."/>
            <person name="Chovatia M."/>
            <person name="Clum A."/>
            <person name="Daum C."/>
            <person name="Haridas S."/>
            <person name="He G."/>
            <person name="LaButti K."/>
            <person name="Lipzen A."/>
            <person name="Mondo S."/>
            <person name="Riley R."/>
            <person name="Salamov A."/>
            <person name="Simmons B.A."/>
            <person name="Magnuson J.K."/>
            <person name="Henrissat B."/>
            <person name="Mortensen U.H."/>
            <person name="Larsen T.O."/>
            <person name="Devries R.P."/>
            <person name="Grigoriev I.V."/>
            <person name="Machida M."/>
            <person name="Baker S.E."/>
            <person name="Andersen M.R."/>
        </authorList>
    </citation>
    <scope>NUCLEOTIDE SEQUENCE [LARGE SCALE GENOMIC DNA]</scope>
    <source>
        <strain evidence="2 3">CBS 151.66</strain>
    </source>
</reference>
<gene>
    <name evidence="2" type="ORF">BDV29DRAFT_50798</name>
</gene>
<accession>A0A5N5WLM4</accession>
<dbReference type="InterPro" id="IPR011990">
    <property type="entry name" value="TPR-like_helical_dom_sf"/>
</dbReference>
<evidence type="ECO:0000313" key="2">
    <source>
        <dbReference type="EMBL" id="KAB8069438.1"/>
    </source>
</evidence>
<organism evidence="2 3">
    <name type="scientific">Aspergillus leporis</name>
    <dbReference type="NCBI Taxonomy" id="41062"/>
    <lineage>
        <taxon>Eukaryota</taxon>
        <taxon>Fungi</taxon>
        <taxon>Dikarya</taxon>
        <taxon>Ascomycota</taxon>
        <taxon>Pezizomycotina</taxon>
        <taxon>Eurotiomycetes</taxon>
        <taxon>Eurotiomycetidae</taxon>
        <taxon>Eurotiales</taxon>
        <taxon>Aspergillaceae</taxon>
        <taxon>Aspergillus</taxon>
        <taxon>Aspergillus subgen. Circumdati</taxon>
    </lineage>
</organism>
<protein>
    <submittedName>
        <fullName evidence="2">Uncharacterized protein</fullName>
    </submittedName>
</protein>
<dbReference type="OrthoDB" id="250175at2759"/>
<dbReference type="Proteomes" id="UP000326565">
    <property type="component" value="Unassembled WGS sequence"/>
</dbReference>
<dbReference type="AlphaFoldDB" id="A0A5N5WLM4"/>
<evidence type="ECO:0000256" key="1">
    <source>
        <dbReference type="SAM" id="MobiDB-lite"/>
    </source>
</evidence>
<dbReference type="Gene3D" id="1.25.40.10">
    <property type="entry name" value="Tetratricopeptide repeat domain"/>
    <property type="match status" value="1"/>
</dbReference>
<keyword evidence="3" id="KW-1185">Reference proteome</keyword>
<feature type="region of interest" description="Disordered" evidence="1">
    <location>
        <begin position="35"/>
        <end position="72"/>
    </location>
</feature>
<proteinExistence type="predicted"/>
<sequence length="494" mass="56084">MSFPRPQPSIPLRKCPPRLLLRPIFSPSAICNNLNRPHNHQDTKIRPFHSTPPSKAARSPLVRRTEAARKQRSIVPGRSAYTEDWQYRNRAQGDVNERLKLLDASGKLLYKRAINFKAVDIDYRTFEWIAAELYEAAYTQVPAAHIFGKIHKDVDLVYQVGFAAAIGDPSFQAWIDTAGAMAGARVPLILSTSRYLLFSMKEKKELSKSSLFDQIERLAHHRDPRAMQLQAQILGRRGKYNEAIALMEEVLGMIWPSKVDAPTPGDEYMVSQYMLKPWEVYAWLKEKVGDPTGADEVTRVAAFEYEDPKALMKYAPIMLRAEKFDEYEECMSKAASSGNAMACLKLANFYFLTSQGFYARRGVKASGLDPMPSTVTTATVVTTTRNPTSRGPIEEKPAGKLASFFSFLFSDVKTHEEYRKLAMDWYELAYNHGSLSAAFFLAVLLREDGDHELALQFLQHVQMPEGRDAFLKQLKAQWHDKSFHLAVPIHLFDH</sequence>
<dbReference type="EMBL" id="ML732341">
    <property type="protein sequence ID" value="KAB8069438.1"/>
    <property type="molecule type" value="Genomic_DNA"/>
</dbReference>
<evidence type="ECO:0000313" key="3">
    <source>
        <dbReference type="Proteomes" id="UP000326565"/>
    </source>
</evidence>